<sequence>MRIGIIGAGQQAKGIAYLALANGHEVMLSNSRGPDTLADVQSELLQCKLGTVEEACRFGQLVVVSVPLKNFTGLPQKAFAGRTVVDTNNYYPERDGHITELDQRLITTSELLARALPASVVVKAFNAILAQDLYVDARPSGSSERRALPIAGDDEQAKRQVASFIESLGFDVVDAGSLANSWRFER</sequence>
<dbReference type="Proteomes" id="UP000616499">
    <property type="component" value="Unassembled WGS sequence"/>
</dbReference>
<dbReference type="EMBL" id="BMNW01000016">
    <property type="protein sequence ID" value="GGM29587.1"/>
    <property type="molecule type" value="Genomic_DNA"/>
</dbReference>
<name>A0ABQ2H461_9PSED</name>
<dbReference type="SUPFAM" id="SSF51735">
    <property type="entry name" value="NAD(P)-binding Rossmann-fold domains"/>
    <property type="match status" value="1"/>
</dbReference>
<gene>
    <name evidence="3" type="ORF">GCM10009425_45200</name>
</gene>
<evidence type="ECO:0000313" key="3">
    <source>
        <dbReference type="EMBL" id="GGM29587.1"/>
    </source>
</evidence>
<dbReference type="InterPro" id="IPR028939">
    <property type="entry name" value="P5C_Rdtase_cat_N"/>
</dbReference>
<keyword evidence="4" id="KW-1185">Reference proteome</keyword>
<protein>
    <submittedName>
        <fullName evidence="3">NADP oxidoreductase</fullName>
    </submittedName>
</protein>
<dbReference type="Pfam" id="PF03807">
    <property type="entry name" value="F420_oxidored"/>
    <property type="match status" value="1"/>
</dbReference>
<evidence type="ECO:0000313" key="4">
    <source>
        <dbReference type="Proteomes" id="UP000616499"/>
    </source>
</evidence>
<accession>A0ABQ2H461</accession>
<feature type="domain" description="Pyrroline-5-carboxylate reductase catalytic N-terminal" evidence="2">
    <location>
        <begin position="2"/>
        <end position="90"/>
    </location>
</feature>
<reference evidence="4" key="1">
    <citation type="journal article" date="2019" name="Int. J. Syst. Evol. Microbiol.">
        <title>The Global Catalogue of Microorganisms (GCM) 10K type strain sequencing project: providing services to taxonomists for standard genome sequencing and annotation.</title>
        <authorList>
            <consortium name="The Broad Institute Genomics Platform"/>
            <consortium name="The Broad Institute Genome Sequencing Center for Infectious Disease"/>
            <person name="Wu L."/>
            <person name="Ma J."/>
        </authorList>
    </citation>
    <scope>NUCLEOTIDE SEQUENCE [LARGE SCALE GENOMIC DNA]</scope>
    <source>
        <strain evidence="4">JCM 13501</strain>
    </source>
</reference>
<proteinExistence type="predicted"/>
<organism evidence="3 4">
    <name type="scientific">Pseudomonas asuensis</name>
    <dbReference type="NCBI Taxonomy" id="1825787"/>
    <lineage>
        <taxon>Bacteria</taxon>
        <taxon>Pseudomonadati</taxon>
        <taxon>Pseudomonadota</taxon>
        <taxon>Gammaproteobacteria</taxon>
        <taxon>Pseudomonadales</taxon>
        <taxon>Pseudomonadaceae</taxon>
        <taxon>Pseudomonas</taxon>
    </lineage>
</organism>
<evidence type="ECO:0000256" key="1">
    <source>
        <dbReference type="ARBA" id="ARBA00023002"/>
    </source>
</evidence>
<dbReference type="PANTHER" id="PTHR14239">
    <property type="entry name" value="DUDULIN-RELATED"/>
    <property type="match status" value="1"/>
</dbReference>
<dbReference type="InterPro" id="IPR036291">
    <property type="entry name" value="NAD(P)-bd_dom_sf"/>
</dbReference>
<keyword evidence="1" id="KW-0560">Oxidoreductase</keyword>
<comment type="caution">
    <text evidence="3">The sequence shown here is derived from an EMBL/GenBank/DDBJ whole genome shotgun (WGS) entry which is preliminary data.</text>
</comment>
<evidence type="ECO:0000259" key="2">
    <source>
        <dbReference type="Pfam" id="PF03807"/>
    </source>
</evidence>
<dbReference type="InterPro" id="IPR051267">
    <property type="entry name" value="STEAP_metalloreductase"/>
</dbReference>
<dbReference type="Gene3D" id="3.40.50.720">
    <property type="entry name" value="NAD(P)-binding Rossmann-like Domain"/>
    <property type="match status" value="1"/>
</dbReference>